<comment type="caution">
    <text evidence="1">The sequence shown here is derived from an EMBL/GenBank/DDBJ whole genome shotgun (WGS) entry which is preliminary data.</text>
</comment>
<accession>A0A919RJJ5</accession>
<proteinExistence type="predicted"/>
<gene>
    <name evidence="1" type="ORF">Ssi02_52470</name>
</gene>
<name>A0A919RJJ5_9ACTN</name>
<dbReference type="Proteomes" id="UP000606172">
    <property type="component" value="Unassembled WGS sequence"/>
</dbReference>
<protein>
    <recommendedName>
        <fullName evidence="3">Methyltransferase</fullName>
    </recommendedName>
</protein>
<dbReference type="InterPro" id="IPR029063">
    <property type="entry name" value="SAM-dependent_MTases_sf"/>
</dbReference>
<organism evidence="1 2">
    <name type="scientific">Sinosporangium siamense</name>
    <dbReference type="NCBI Taxonomy" id="1367973"/>
    <lineage>
        <taxon>Bacteria</taxon>
        <taxon>Bacillati</taxon>
        <taxon>Actinomycetota</taxon>
        <taxon>Actinomycetes</taxon>
        <taxon>Streptosporangiales</taxon>
        <taxon>Streptosporangiaceae</taxon>
        <taxon>Sinosporangium</taxon>
    </lineage>
</organism>
<sequence length="104" mass="11414">MAESSFLHTTRTAYDAVTELPAVFAEFERVLASGAHVLLGFYADDHTSGAPREFDHKVALAYRWPLGALAALLREAGLIEVARMAREPGDGERFLQGCLLVRKP</sequence>
<evidence type="ECO:0008006" key="3">
    <source>
        <dbReference type="Google" id="ProtNLM"/>
    </source>
</evidence>
<dbReference type="SUPFAM" id="SSF53335">
    <property type="entry name" value="S-adenosyl-L-methionine-dependent methyltransferases"/>
    <property type="match status" value="1"/>
</dbReference>
<dbReference type="RefSeq" id="WP_204030043.1">
    <property type="nucleotide sequence ID" value="NZ_BOOW01000032.1"/>
</dbReference>
<reference evidence="1" key="1">
    <citation type="submission" date="2021-01" db="EMBL/GenBank/DDBJ databases">
        <title>Whole genome shotgun sequence of Sinosporangium siamense NBRC 109515.</title>
        <authorList>
            <person name="Komaki H."/>
            <person name="Tamura T."/>
        </authorList>
    </citation>
    <scope>NUCLEOTIDE SEQUENCE</scope>
    <source>
        <strain evidence="1">NBRC 109515</strain>
    </source>
</reference>
<keyword evidence="2" id="KW-1185">Reference proteome</keyword>
<evidence type="ECO:0000313" key="2">
    <source>
        <dbReference type="Proteomes" id="UP000606172"/>
    </source>
</evidence>
<dbReference type="AlphaFoldDB" id="A0A919RJJ5"/>
<evidence type="ECO:0000313" key="1">
    <source>
        <dbReference type="EMBL" id="GII95016.1"/>
    </source>
</evidence>
<dbReference type="Gene3D" id="3.40.50.150">
    <property type="entry name" value="Vaccinia Virus protein VP39"/>
    <property type="match status" value="1"/>
</dbReference>
<dbReference type="EMBL" id="BOOW01000032">
    <property type="protein sequence ID" value="GII95016.1"/>
    <property type="molecule type" value="Genomic_DNA"/>
</dbReference>